<evidence type="ECO:0000313" key="1">
    <source>
        <dbReference type="EMBL" id="CAG7864236.1"/>
    </source>
</evidence>
<name>A0A3P5Y250_BRACM</name>
<protein>
    <submittedName>
        <fullName evidence="1">Uncharacterized protein</fullName>
    </submittedName>
</protein>
<evidence type="ECO:0000313" key="2">
    <source>
        <dbReference type="EMBL" id="VDC61492.1"/>
    </source>
</evidence>
<dbReference type="Proteomes" id="UP000694005">
    <property type="component" value="Chromosome A09"/>
</dbReference>
<accession>A0A3P5Y250</accession>
<proteinExistence type="predicted"/>
<dbReference type="AlphaFoldDB" id="A0A3P5Y250"/>
<dbReference type="EMBL" id="LR031568">
    <property type="protein sequence ID" value="VDC61492.1"/>
    <property type="molecule type" value="Genomic_DNA"/>
</dbReference>
<dbReference type="Gramene" id="A09p47030.2_BraZ1">
    <property type="protein sequence ID" value="A09p47030.2_BraZ1.CDS.1"/>
    <property type="gene ID" value="A09g47030.2_BraZ1"/>
</dbReference>
<gene>
    <name evidence="2" type="ORF">BRAA09T39103Z</name>
    <name evidence="1" type="ORF">BRAPAZ1V2_A09P47030.2</name>
</gene>
<sequence>MRSRRGSMEALRGSSSAVVGGGDLAGAFFPAACRLIPPAMEGRRQDVTTRVPRC</sequence>
<organism evidence="2">
    <name type="scientific">Brassica campestris</name>
    <name type="common">Field mustard</name>
    <dbReference type="NCBI Taxonomy" id="3711"/>
    <lineage>
        <taxon>Eukaryota</taxon>
        <taxon>Viridiplantae</taxon>
        <taxon>Streptophyta</taxon>
        <taxon>Embryophyta</taxon>
        <taxon>Tracheophyta</taxon>
        <taxon>Spermatophyta</taxon>
        <taxon>Magnoliopsida</taxon>
        <taxon>eudicotyledons</taxon>
        <taxon>Gunneridae</taxon>
        <taxon>Pentapetalae</taxon>
        <taxon>rosids</taxon>
        <taxon>malvids</taxon>
        <taxon>Brassicales</taxon>
        <taxon>Brassicaceae</taxon>
        <taxon>Brassiceae</taxon>
        <taxon>Brassica</taxon>
    </lineage>
</organism>
<reference evidence="2" key="1">
    <citation type="submission" date="2018-11" db="EMBL/GenBank/DDBJ databases">
        <authorList>
            <consortium name="Genoscope - CEA"/>
            <person name="William W."/>
        </authorList>
    </citation>
    <scope>NUCLEOTIDE SEQUENCE</scope>
</reference>
<dbReference type="EMBL" id="LS974625">
    <property type="protein sequence ID" value="CAG7864236.1"/>
    <property type="molecule type" value="Genomic_DNA"/>
</dbReference>